<sequence length="126" mass="13916">MDHPESVPSLVDEAVVENHDRALAVVQRLLRQHGIRAHRHHTISLGLVADRAAQWPDQPPVKSSIERHPPVLSVRGLHGWPGVTVTIGERSGCYLVSVGNGTAVEMVRRDQPEKVLGVILAKRRQL</sequence>
<dbReference type="Proteomes" id="UP001501251">
    <property type="component" value="Unassembled WGS sequence"/>
</dbReference>
<reference evidence="2" key="1">
    <citation type="journal article" date="2019" name="Int. J. Syst. Evol. Microbiol.">
        <title>The Global Catalogue of Microorganisms (GCM) 10K type strain sequencing project: providing services to taxonomists for standard genome sequencing and annotation.</title>
        <authorList>
            <consortium name="The Broad Institute Genomics Platform"/>
            <consortium name="The Broad Institute Genome Sequencing Center for Infectious Disease"/>
            <person name="Wu L."/>
            <person name="Ma J."/>
        </authorList>
    </citation>
    <scope>NUCLEOTIDE SEQUENCE [LARGE SCALE GENOMIC DNA]</scope>
    <source>
        <strain evidence="2">JCM 17388</strain>
    </source>
</reference>
<evidence type="ECO:0000313" key="2">
    <source>
        <dbReference type="Proteomes" id="UP001501251"/>
    </source>
</evidence>
<accession>A0ABP8B1U9</accession>
<organism evidence="1 2">
    <name type="scientific">Streptosporangium oxazolinicum</name>
    <dbReference type="NCBI Taxonomy" id="909287"/>
    <lineage>
        <taxon>Bacteria</taxon>
        <taxon>Bacillati</taxon>
        <taxon>Actinomycetota</taxon>
        <taxon>Actinomycetes</taxon>
        <taxon>Streptosporangiales</taxon>
        <taxon>Streptosporangiaceae</taxon>
        <taxon>Streptosporangium</taxon>
    </lineage>
</organism>
<dbReference type="RefSeq" id="WP_344919620.1">
    <property type="nucleotide sequence ID" value="NZ_BAABAQ010000007.1"/>
</dbReference>
<protein>
    <submittedName>
        <fullName evidence="1">Uncharacterized protein</fullName>
    </submittedName>
</protein>
<evidence type="ECO:0000313" key="1">
    <source>
        <dbReference type="EMBL" id="GAA4195553.1"/>
    </source>
</evidence>
<comment type="caution">
    <text evidence="1">The sequence shown here is derived from an EMBL/GenBank/DDBJ whole genome shotgun (WGS) entry which is preliminary data.</text>
</comment>
<name>A0ABP8B1U9_9ACTN</name>
<gene>
    <name evidence="1" type="ORF">GCM10022252_41580</name>
</gene>
<keyword evidence="2" id="KW-1185">Reference proteome</keyword>
<dbReference type="EMBL" id="BAABAQ010000007">
    <property type="protein sequence ID" value="GAA4195553.1"/>
    <property type="molecule type" value="Genomic_DNA"/>
</dbReference>
<proteinExistence type="predicted"/>